<dbReference type="PANTHER" id="PTHR31970">
    <property type="match status" value="1"/>
</dbReference>
<keyword evidence="1" id="KW-0472">Membrane</keyword>
<name>A0A5M8PSV8_9LECA</name>
<dbReference type="OrthoDB" id="5402974at2759"/>
<dbReference type="Pfam" id="PF16983">
    <property type="entry name" value="MFS_MOT1"/>
    <property type="match status" value="2"/>
</dbReference>
<evidence type="ECO:0000313" key="2">
    <source>
        <dbReference type="EMBL" id="KAA6411681.1"/>
    </source>
</evidence>
<feature type="transmembrane region" description="Helical" evidence="1">
    <location>
        <begin position="340"/>
        <end position="363"/>
    </location>
</feature>
<dbReference type="EMBL" id="VXIT01000007">
    <property type="protein sequence ID" value="KAA6411681.1"/>
    <property type="molecule type" value="Genomic_DNA"/>
</dbReference>
<reference evidence="2 3" key="1">
    <citation type="submission" date="2019-09" db="EMBL/GenBank/DDBJ databases">
        <title>The hologenome of the rock-dwelling lichen Lasallia pustulata.</title>
        <authorList>
            <person name="Greshake Tzovaras B."/>
            <person name="Segers F."/>
            <person name="Bicker A."/>
            <person name="Dal Grande F."/>
            <person name="Otte J."/>
            <person name="Hankeln T."/>
            <person name="Schmitt I."/>
            <person name="Ebersberger I."/>
        </authorList>
    </citation>
    <scope>NUCLEOTIDE SEQUENCE [LARGE SCALE GENOMIC DNA]</scope>
    <source>
        <strain evidence="2">A1-1</strain>
    </source>
</reference>
<dbReference type="GO" id="GO:0015098">
    <property type="term" value="F:molybdate ion transmembrane transporter activity"/>
    <property type="evidence" value="ECO:0007669"/>
    <property type="project" value="InterPro"/>
</dbReference>
<organism evidence="2 3">
    <name type="scientific">Lasallia pustulata</name>
    <dbReference type="NCBI Taxonomy" id="136370"/>
    <lineage>
        <taxon>Eukaryota</taxon>
        <taxon>Fungi</taxon>
        <taxon>Dikarya</taxon>
        <taxon>Ascomycota</taxon>
        <taxon>Pezizomycotina</taxon>
        <taxon>Lecanoromycetes</taxon>
        <taxon>OSLEUM clade</taxon>
        <taxon>Umbilicariomycetidae</taxon>
        <taxon>Umbilicariales</taxon>
        <taxon>Umbilicariaceae</taxon>
        <taxon>Lasallia</taxon>
    </lineage>
</organism>
<dbReference type="PANTHER" id="PTHR31970:SF9">
    <property type="entry name" value="MOLYBDATE TRANSPORTER 2"/>
    <property type="match status" value="1"/>
</dbReference>
<feature type="transmembrane region" description="Helical" evidence="1">
    <location>
        <begin position="204"/>
        <end position="220"/>
    </location>
</feature>
<feature type="transmembrane region" description="Helical" evidence="1">
    <location>
        <begin position="267"/>
        <end position="289"/>
    </location>
</feature>
<sequence length="504" mass="54448">MPLTLSSAAGSRIYCRLCNMSSARGRFIGFRAACAREFQMFWSNIKDVQTYNFQTLRSQPLGELSGSMGDLGTLLPILIALAMDGSISLSTTLVFSGVYNIITGVVFGVPLPVQPMKAIAAVVLSEPIHNQWSQAQTASAGLFVGGVIGFFSVTGILQWFTRQIPVPVIKGIQVGAGLSLILSAGSSMLSKLSWSRFENGFDSLWWAFLAFLFLLCTPYYRQIPFALILTVLGIVGCLSQMSTWPTLQVWRPAAFVPSPRDFQTGAFSAGLGQLPLTTLNSIIAVTHLSADLLPARKAPSATSLGLSVATMNLLGCWFGSMPVCHGSGGLAGQYRFGARSGASIIFLGLIKLLLGLSVGDTLIHLIKRFPLSLLGIMVSAAGLELAKVGESLNTVGARDLWEAAEDETDGDSEKHFKEPTQGERSRRWAVMLVTVGALLAFRNDGLGFIAGMLCHWSHSIPWWWEKRKASREGRILLGQEARANVRVYISRAGEATYDEEAGND</sequence>
<feature type="transmembrane region" description="Helical" evidence="1">
    <location>
        <begin position="172"/>
        <end position="192"/>
    </location>
</feature>
<gene>
    <name evidence="2" type="ORF">FRX48_04962</name>
</gene>
<feature type="transmembrane region" description="Helical" evidence="1">
    <location>
        <begin position="227"/>
        <end position="247"/>
    </location>
</feature>
<feature type="transmembrane region" description="Helical" evidence="1">
    <location>
        <begin position="74"/>
        <end position="102"/>
    </location>
</feature>
<comment type="caution">
    <text evidence="2">The sequence shown here is derived from an EMBL/GenBank/DDBJ whole genome shotgun (WGS) entry which is preliminary data.</text>
</comment>
<feature type="transmembrane region" description="Helical" evidence="1">
    <location>
        <begin position="301"/>
        <end position="320"/>
    </location>
</feature>
<dbReference type="AlphaFoldDB" id="A0A5M8PSV8"/>
<accession>A0A5M8PSV8</accession>
<keyword evidence="1" id="KW-1133">Transmembrane helix</keyword>
<evidence type="ECO:0000256" key="1">
    <source>
        <dbReference type="SAM" id="Phobius"/>
    </source>
</evidence>
<dbReference type="InterPro" id="IPR031563">
    <property type="entry name" value="MOT1/MOT2"/>
</dbReference>
<evidence type="ECO:0000313" key="3">
    <source>
        <dbReference type="Proteomes" id="UP000324767"/>
    </source>
</evidence>
<dbReference type="Proteomes" id="UP000324767">
    <property type="component" value="Unassembled WGS sequence"/>
</dbReference>
<protein>
    <submittedName>
        <fullName evidence="2">Sulfate transporter</fullName>
    </submittedName>
</protein>
<keyword evidence="1" id="KW-0812">Transmembrane</keyword>
<proteinExistence type="predicted"/>
<feature type="transmembrane region" description="Helical" evidence="1">
    <location>
        <begin position="140"/>
        <end position="160"/>
    </location>
</feature>